<evidence type="ECO:0000313" key="2">
    <source>
        <dbReference type="Proteomes" id="UP000265520"/>
    </source>
</evidence>
<dbReference type="Proteomes" id="UP000265520">
    <property type="component" value="Unassembled WGS sequence"/>
</dbReference>
<protein>
    <submittedName>
        <fullName evidence="1">Small RNA degrading nuclease 5-like</fullName>
    </submittedName>
</protein>
<organism evidence="1 2">
    <name type="scientific">Trifolium medium</name>
    <dbReference type="NCBI Taxonomy" id="97028"/>
    <lineage>
        <taxon>Eukaryota</taxon>
        <taxon>Viridiplantae</taxon>
        <taxon>Streptophyta</taxon>
        <taxon>Embryophyta</taxon>
        <taxon>Tracheophyta</taxon>
        <taxon>Spermatophyta</taxon>
        <taxon>Magnoliopsida</taxon>
        <taxon>eudicotyledons</taxon>
        <taxon>Gunneridae</taxon>
        <taxon>Pentapetalae</taxon>
        <taxon>rosids</taxon>
        <taxon>fabids</taxon>
        <taxon>Fabales</taxon>
        <taxon>Fabaceae</taxon>
        <taxon>Papilionoideae</taxon>
        <taxon>50 kb inversion clade</taxon>
        <taxon>NPAAA clade</taxon>
        <taxon>Hologalegina</taxon>
        <taxon>IRL clade</taxon>
        <taxon>Trifolieae</taxon>
        <taxon>Trifolium</taxon>
    </lineage>
</organism>
<sequence>MLLQAKADVVFKENDTSNLNLADIQGLVTWVLGEGFMPSWAFIK</sequence>
<name>A0A392PSX3_9FABA</name>
<dbReference type="AlphaFoldDB" id="A0A392PSX3"/>
<keyword evidence="2" id="KW-1185">Reference proteome</keyword>
<dbReference type="EMBL" id="LXQA010092846">
    <property type="protein sequence ID" value="MCI14550.1"/>
    <property type="molecule type" value="Genomic_DNA"/>
</dbReference>
<evidence type="ECO:0000313" key="1">
    <source>
        <dbReference type="EMBL" id="MCI14550.1"/>
    </source>
</evidence>
<proteinExistence type="predicted"/>
<feature type="non-terminal residue" evidence="1">
    <location>
        <position position="44"/>
    </location>
</feature>
<accession>A0A392PSX3</accession>
<comment type="caution">
    <text evidence="1">The sequence shown here is derived from an EMBL/GenBank/DDBJ whole genome shotgun (WGS) entry which is preliminary data.</text>
</comment>
<reference evidence="1 2" key="1">
    <citation type="journal article" date="2018" name="Front. Plant Sci.">
        <title>Red Clover (Trifolium pratense) and Zigzag Clover (T. medium) - A Picture of Genomic Similarities and Differences.</title>
        <authorList>
            <person name="Dluhosova J."/>
            <person name="Istvanek J."/>
            <person name="Nedelnik J."/>
            <person name="Repkova J."/>
        </authorList>
    </citation>
    <scope>NUCLEOTIDE SEQUENCE [LARGE SCALE GENOMIC DNA]</scope>
    <source>
        <strain evidence="2">cv. 10/8</strain>
        <tissue evidence="1">Leaf</tissue>
    </source>
</reference>